<organism evidence="1 2">
    <name type="scientific">Aporhodopirellula aestuarii</name>
    <dbReference type="NCBI Taxonomy" id="2950107"/>
    <lineage>
        <taxon>Bacteria</taxon>
        <taxon>Pseudomonadati</taxon>
        <taxon>Planctomycetota</taxon>
        <taxon>Planctomycetia</taxon>
        <taxon>Pirellulales</taxon>
        <taxon>Pirellulaceae</taxon>
        <taxon>Aporhodopirellula</taxon>
    </lineage>
</organism>
<dbReference type="RefSeq" id="WP_250926720.1">
    <property type="nucleotide sequence ID" value="NZ_JAMQBK010000001.1"/>
</dbReference>
<proteinExistence type="predicted"/>
<evidence type="ECO:0000313" key="2">
    <source>
        <dbReference type="Proteomes" id="UP001202961"/>
    </source>
</evidence>
<gene>
    <name evidence="1" type="ORF">NB063_00275</name>
</gene>
<accession>A0ABT0TWQ2</accession>
<comment type="caution">
    <text evidence="1">The sequence shown here is derived from an EMBL/GenBank/DDBJ whole genome shotgun (WGS) entry which is preliminary data.</text>
</comment>
<keyword evidence="2" id="KW-1185">Reference proteome</keyword>
<protein>
    <submittedName>
        <fullName evidence="1">Uncharacterized protein</fullName>
    </submittedName>
</protein>
<sequence length="47" mass="5104">MIRLAQATQRFEIAGIADGMVIDSAREHFTAANAPFVLLFLSLNDPA</sequence>
<dbReference type="EMBL" id="JAMQBK010000001">
    <property type="protein sequence ID" value="MCM2369049.1"/>
    <property type="molecule type" value="Genomic_DNA"/>
</dbReference>
<evidence type="ECO:0000313" key="1">
    <source>
        <dbReference type="EMBL" id="MCM2369049.1"/>
    </source>
</evidence>
<dbReference type="Proteomes" id="UP001202961">
    <property type="component" value="Unassembled WGS sequence"/>
</dbReference>
<reference evidence="1 2" key="1">
    <citation type="journal article" date="2022" name="Syst. Appl. Microbiol.">
        <title>Rhodopirellula aestuarii sp. nov., a novel member of the genus Rhodopirellula isolated from brackish sediments collected in the Tagus River estuary, Portugal.</title>
        <authorList>
            <person name="Vitorino I.R."/>
            <person name="Klimek D."/>
            <person name="Calusinska M."/>
            <person name="Lobo-da-Cunha A."/>
            <person name="Vasconcelos V."/>
            <person name="Lage O.M."/>
        </authorList>
    </citation>
    <scope>NUCLEOTIDE SEQUENCE [LARGE SCALE GENOMIC DNA]</scope>
    <source>
        <strain evidence="1 2">ICT_H3.1</strain>
    </source>
</reference>
<name>A0ABT0TWQ2_9BACT</name>